<keyword evidence="4 8" id="KW-1003">Cell membrane</keyword>
<dbReference type="EMBL" id="QRMS01000003">
    <property type="protein sequence ID" value="RHJ87586.1"/>
    <property type="molecule type" value="Genomic_DNA"/>
</dbReference>
<dbReference type="PANTHER" id="PTHR30269:SF0">
    <property type="entry name" value="MEMBRANE TRANSPORTER PROTEIN YFCA-RELATED"/>
    <property type="match status" value="1"/>
</dbReference>
<evidence type="ECO:0000256" key="8">
    <source>
        <dbReference type="RuleBase" id="RU363041"/>
    </source>
</evidence>
<dbReference type="AlphaFoldDB" id="A0A415E1S5"/>
<protein>
    <recommendedName>
        <fullName evidence="8">Probable membrane transporter protein</fullName>
    </recommendedName>
</protein>
<evidence type="ECO:0000256" key="3">
    <source>
        <dbReference type="ARBA" id="ARBA00022448"/>
    </source>
</evidence>
<keyword evidence="10" id="KW-1185">Reference proteome</keyword>
<evidence type="ECO:0000313" key="10">
    <source>
        <dbReference type="Proteomes" id="UP000284841"/>
    </source>
</evidence>
<feature type="transmembrane region" description="Helical" evidence="8">
    <location>
        <begin position="227"/>
        <end position="245"/>
    </location>
</feature>
<evidence type="ECO:0000256" key="2">
    <source>
        <dbReference type="ARBA" id="ARBA00009142"/>
    </source>
</evidence>
<evidence type="ECO:0000256" key="6">
    <source>
        <dbReference type="ARBA" id="ARBA00022989"/>
    </source>
</evidence>
<evidence type="ECO:0000256" key="4">
    <source>
        <dbReference type="ARBA" id="ARBA00022475"/>
    </source>
</evidence>
<keyword evidence="3" id="KW-0813">Transport</keyword>
<name>A0A415E1S5_9FIRM</name>
<evidence type="ECO:0000313" key="9">
    <source>
        <dbReference type="EMBL" id="RHJ87586.1"/>
    </source>
</evidence>
<feature type="transmembrane region" description="Helical" evidence="8">
    <location>
        <begin position="197"/>
        <end position="215"/>
    </location>
</feature>
<evidence type="ECO:0000256" key="1">
    <source>
        <dbReference type="ARBA" id="ARBA00004651"/>
    </source>
</evidence>
<dbReference type="Proteomes" id="UP000284841">
    <property type="component" value="Unassembled WGS sequence"/>
</dbReference>
<keyword evidence="7 8" id="KW-0472">Membrane</keyword>
<keyword evidence="6 8" id="KW-1133">Transmembrane helix</keyword>
<feature type="transmembrane region" description="Helical" evidence="8">
    <location>
        <begin position="97"/>
        <end position="114"/>
    </location>
</feature>
<organism evidence="9 10">
    <name type="scientific">Emergencia timonensis</name>
    <dbReference type="NCBI Taxonomy" id="1776384"/>
    <lineage>
        <taxon>Bacteria</taxon>
        <taxon>Bacillati</taxon>
        <taxon>Bacillota</taxon>
        <taxon>Clostridia</taxon>
        <taxon>Peptostreptococcales</taxon>
        <taxon>Anaerovoracaceae</taxon>
        <taxon>Emergencia</taxon>
    </lineage>
</organism>
<keyword evidence="5 8" id="KW-0812">Transmembrane</keyword>
<dbReference type="PANTHER" id="PTHR30269">
    <property type="entry name" value="TRANSMEMBRANE PROTEIN YFCA"/>
    <property type="match status" value="1"/>
</dbReference>
<accession>A0A415E1S5</accession>
<feature type="transmembrane region" description="Helical" evidence="8">
    <location>
        <begin position="71"/>
        <end position="91"/>
    </location>
</feature>
<dbReference type="GO" id="GO:0005886">
    <property type="term" value="C:plasma membrane"/>
    <property type="evidence" value="ECO:0007669"/>
    <property type="project" value="UniProtKB-SubCell"/>
</dbReference>
<evidence type="ECO:0000256" key="5">
    <source>
        <dbReference type="ARBA" id="ARBA00022692"/>
    </source>
</evidence>
<proteinExistence type="inferred from homology"/>
<dbReference type="Pfam" id="PF01925">
    <property type="entry name" value="TauE"/>
    <property type="match status" value="1"/>
</dbReference>
<comment type="similarity">
    <text evidence="2 8">Belongs to the 4-toluene sulfonate uptake permease (TSUP) (TC 2.A.102) family.</text>
</comment>
<comment type="caution">
    <text evidence="9">The sequence shown here is derived from an EMBL/GenBank/DDBJ whole genome shotgun (WGS) entry which is preliminary data.</text>
</comment>
<dbReference type="STRING" id="1776384.GCA_900086585_00655"/>
<comment type="subcellular location">
    <subcellularLocation>
        <location evidence="1 8">Cell membrane</location>
        <topology evidence="1 8">Multi-pass membrane protein</topology>
    </subcellularLocation>
</comment>
<gene>
    <name evidence="9" type="ORF">DW099_10880</name>
</gene>
<dbReference type="OrthoDB" id="554695at2"/>
<dbReference type="InterPro" id="IPR052017">
    <property type="entry name" value="TSUP"/>
</dbReference>
<reference evidence="9 10" key="1">
    <citation type="submission" date="2018-08" db="EMBL/GenBank/DDBJ databases">
        <title>A genome reference for cultivated species of the human gut microbiota.</title>
        <authorList>
            <person name="Zou Y."/>
            <person name="Xue W."/>
            <person name="Luo G."/>
        </authorList>
    </citation>
    <scope>NUCLEOTIDE SEQUENCE [LARGE SCALE GENOMIC DNA]</scope>
    <source>
        <strain evidence="9 10">AM07-24</strain>
    </source>
</reference>
<feature type="transmembrane region" description="Helical" evidence="8">
    <location>
        <begin position="126"/>
        <end position="145"/>
    </location>
</feature>
<dbReference type="RefSeq" id="WP_118335957.1">
    <property type="nucleotide sequence ID" value="NZ_AP025567.1"/>
</dbReference>
<dbReference type="InterPro" id="IPR002781">
    <property type="entry name" value="TM_pro_TauE-like"/>
</dbReference>
<sequence>MLQYLIVCPLLFLAGFIDAIGGGGGLISIPAYIISGVPVHNAIATNKLSSCMGTGLTTWQYWVNGYIRPKLALLCVAAALVGSPVGAEIALRIDADVFKLLMLVILPVTAFYVLKKKDIGKNEEELSFKKTAVISVAAALIVGMYDGFYGPGTGTFLMLLLTGAAKLDIYTAAGTTKAINLTTNIGSMMIYLLNGKVIFLLGLAAGVFNMAGNFLGARFFRDKGSDIVRPIIMVVLVIFFIKILIEMVG</sequence>
<evidence type="ECO:0000256" key="7">
    <source>
        <dbReference type="ARBA" id="ARBA00023136"/>
    </source>
</evidence>